<name>A0A399T9A5_9BACT</name>
<evidence type="ECO:0000256" key="4">
    <source>
        <dbReference type="ARBA" id="ARBA00022692"/>
    </source>
</evidence>
<feature type="transmembrane region" description="Helical" evidence="7">
    <location>
        <begin position="221"/>
        <end position="241"/>
    </location>
</feature>
<dbReference type="EMBL" id="QWGR01000001">
    <property type="protein sequence ID" value="RIJ50731.1"/>
    <property type="molecule type" value="Genomic_DNA"/>
</dbReference>
<keyword evidence="3" id="KW-1003">Cell membrane</keyword>
<dbReference type="InterPro" id="IPR036259">
    <property type="entry name" value="MFS_trans_sf"/>
</dbReference>
<dbReference type="AlphaFoldDB" id="A0A399T9A5"/>
<keyword evidence="4 7" id="KW-0812">Transmembrane</keyword>
<protein>
    <submittedName>
        <fullName evidence="9">MFS transporter</fullName>
    </submittedName>
</protein>
<feature type="domain" description="Major facilitator superfamily (MFS) profile" evidence="8">
    <location>
        <begin position="215"/>
        <end position="416"/>
    </location>
</feature>
<evidence type="ECO:0000256" key="5">
    <source>
        <dbReference type="ARBA" id="ARBA00022989"/>
    </source>
</evidence>
<dbReference type="GO" id="GO:0015213">
    <property type="term" value="F:uridine transmembrane transporter activity"/>
    <property type="evidence" value="ECO:0007669"/>
    <property type="project" value="TreeGrafter"/>
</dbReference>
<evidence type="ECO:0000256" key="3">
    <source>
        <dbReference type="ARBA" id="ARBA00022475"/>
    </source>
</evidence>
<keyword evidence="6 7" id="KW-0472">Membrane</keyword>
<dbReference type="OrthoDB" id="9783013at2"/>
<evidence type="ECO:0000259" key="8">
    <source>
        <dbReference type="PROSITE" id="PS50850"/>
    </source>
</evidence>
<evidence type="ECO:0000313" key="9">
    <source>
        <dbReference type="EMBL" id="RIJ50731.1"/>
    </source>
</evidence>
<feature type="transmembrane region" description="Helical" evidence="7">
    <location>
        <begin position="140"/>
        <end position="159"/>
    </location>
</feature>
<dbReference type="PROSITE" id="PS50850">
    <property type="entry name" value="MFS"/>
    <property type="match status" value="1"/>
</dbReference>
<feature type="transmembrane region" description="Helical" evidence="7">
    <location>
        <begin position="381"/>
        <end position="402"/>
    </location>
</feature>
<keyword evidence="10" id="KW-1185">Reference proteome</keyword>
<feature type="transmembrane region" description="Helical" evidence="7">
    <location>
        <begin position="348"/>
        <end position="369"/>
    </location>
</feature>
<dbReference type="GO" id="GO:0015212">
    <property type="term" value="F:cytidine transmembrane transporter activity"/>
    <property type="evidence" value="ECO:0007669"/>
    <property type="project" value="TreeGrafter"/>
</dbReference>
<dbReference type="Gene3D" id="1.20.1250.20">
    <property type="entry name" value="MFS general substrate transporter like domains"/>
    <property type="match status" value="2"/>
</dbReference>
<keyword evidence="5 7" id="KW-1133">Transmembrane helix</keyword>
<proteinExistence type="predicted"/>
<reference evidence="9 10" key="1">
    <citation type="submission" date="2018-08" db="EMBL/GenBank/DDBJ databases">
        <title>Pallidiluteibacterium maritimus gen. nov., sp. nov., isolated from coastal sediment.</title>
        <authorList>
            <person name="Zhou L.Y."/>
        </authorList>
    </citation>
    <scope>NUCLEOTIDE SEQUENCE [LARGE SCALE GENOMIC DNA]</scope>
    <source>
        <strain evidence="9 10">XSD2</strain>
    </source>
</reference>
<dbReference type="Pfam" id="PF03825">
    <property type="entry name" value="Nuc_H_symport"/>
    <property type="match status" value="1"/>
</dbReference>
<comment type="subcellular location">
    <subcellularLocation>
        <location evidence="1">Cell membrane</location>
        <topology evidence="1">Multi-pass membrane protein</topology>
    </subcellularLocation>
</comment>
<organism evidence="9 10">
    <name type="scientific">Maribellus luteus</name>
    <dbReference type="NCBI Taxonomy" id="2305463"/>
    <lineage>
        <taxon>Bacteria</taxon>
        <taxon>Pseudomonadati</taxon>
        <taxon>Bacteroidota</taxon>
        <taxon>Bacteroidia</taxon>
        <taxon>Marinilabiliales</taxon>
        <taxon>Prolixibacteraceae</taxon>
        <taxon>Maribellus</taxon>
    </lineage>
</organism>
<feature type="transmembrane region" description="Helical" evidence="7">
    <location>
        <begin position="253"/>
        <end position="272"/>
    </location>
</feature>
<dbReference type="SUPFAM" id="SSF103473">
    <property type="entry name" value="MFS general substrate transporter"/>
    <property type="match status" value="1"/>
</dbReference>
<dbReference type="PANTHER" id="PTHR23522:SF4">
    <property type="entry name" value="NUCLEOSIDE PERMEASE NUPG-RELATED"/>
    <property type="match status" value="1"/>
</dbReference>
<accession>A0A399T9A5</accession>
<dbReference type="InterPro" id="IPR004740">
    <property type="entry name" value="Nuc_H_symport"/>
</dbReference>
<evidence type="ECO:0000256" key="1">
    <source>
        <dbReference type="ARBA" id="ARBA00004651"/>
    </source>
</evidence>
<dbReference type="Proteomes" id="UP000265926">
    <property type="component" value="Unassembled WGS sequence"/>
</dbReference>
<sequence length="416" mass="46481">MTDNTMVIPREKTGKIRLKLSLMLFLQYMMYAVWWVPLAAYLTNLEVSSLEKSLIVSSMAIGCIFSPVVGMLADRFFAGQKVLAVLNTINAVMLFLAGSTNNHDILFICLLIAMLGYMPSWSLTSSIAMAHLDSEQFPRVRIFGSIGWVASGIFSVVFIRVLNIDFDGTNLPFYCGAAVSFIAILANLSLPDTPPPAKGQKGSLIDTFGLRTIELMKDRNFAVFILFSFLSMIPFAMYFSFFSEFLLHIKTKYISVTMNWGVLAEMGFLLLVTPAIKKFGLRKVMILGLVALFIRYLSFWAGGVIHQSWMFYIGILIHGLIFGFFYVGGQIYIDKKAPAQLKSQAQGFIFLVTFGAGLLVGNFICAHIIDLFRTAEGYNWDAIWGIITLSSALLLLVFIVFFKNNDPTLTNKQKLT</sequence>
<feature type="transmembrane region" description="Helical" evidence="7">
    <location>
        <begin position="105"/>
        <end position="128"/>
    </location>
</feature>
<dbReference type="GO" id="GO:0005886">
    <property type="term" value="C:plasma membrane"/>
    <property type="evidence" value="ECO:0007669"/>
    <property type="project" value="UniProtKB-SubCell"/>
</dbReference>
<comment type="caution">
    <text evidence="9">The sequence shown here is derived from an EMBL/GenBank/DDBJ whole genome shotgun (WGS) entry which is preliminary data.</text>
</comment>
<evidence type="ECO:0000256" key="2">
    <source>
        <dbReference type="ARBA" id="ARBA00022448"/>
    </source>
</evidence>
<evidence type="ECO:0000256" key="7">
    <source>
        <dbReference type="SAM" id="Phobius"/>
    </source>
</evidence>
<keyword evidence="2" id="KW-0813">Transport</keyword>
<dbReference type="RefSeq" id="WP_119436199.1">
    <property type="nucleotide sequence ID" value="NZ_QWGR01000001.1"/>
</dbReference>
<evidence type="ECO:0000256" key="6">
    <source>
        <dbReference type="ARBA" id="ARBA00023136"/>
    </source>
</evidence>
<dbReference type="PANTHER" id="PTHR23522">
    <property type="entry name" value="BLL5896 PROTEIN"/>
    <property type="match status" value="1"/>
</dbReference>
<gene>
    <name evidence="9" type="ORF">D1614_02040</name>
</gene>
<feature type="transmembrane region" description="Helical" evidence="7">
    <location>
        <begin position="20"/>
        <end position="42"/>
    </location>
</feature>
<feature type="transmembrane region" description="Helical" evidence="7">
    <location>
        <begin position="82"/>
        <end position="99"/>
    </location>
</feature>
<dbReference type="InterPro" id="IPR020846">
    <property type="entry name" value="MFS_dom"/>
</dbReference>
<feature type="transmembrane region" description="Helical" evidence="7">
    <location>
        <begin position="284"/>
        <end position="303"/>
    </location>
</feature>
<feature type="transmembrane region" description="Helical" evidence="7">
    <location>
        <begin position="309"/>
        <end position="327"/>
    </location>
</feature>
<evidence type="ECO:0000313" key="10">
    <source>
        <dbReference type="Proteomes" id="UP000265926"/>
    </source>
</evidence>